<evidence type="ECO:0000259" key="4">
    <source>
        <dbReference type="Pfam" id="PF25989"/>
    </source>
</evidence>
<dbReference type="InParanoid" id="Q0F2B1"/>
<dbReference type="Gene3D" id="2.40.420.20">
    <property type="match status" value="1"/>
</dbReference>
<comment type="caution">
    <text evidence="5">The sequence shown here is derived from an EMBL/GenBank/DDBJ whole genome shotgun (WGS) entry which is preliminary data.</text>
</comment>
<dbReference type="Gene3D" id="2.40.30.170">
    <property type="match status" value="1"/>
</dbReference>
<dbReference type="Pfam" id="PF25989">
    <property type="entry name" value="YknX_C"/>
    <property type="match status" value="1"/>
</dbReference>
<evidence type="ECO:0000259" key="3">
    <source>
        <dbReference type="Pfam" id="PF25973"/>
    </source>
</evidence>
<proteinExistence type="inferred from homology"/>
<gene>
    <name evidence="5" type="ORF">SPV1_01787</name>
</gene>
<dbReference type="SUPFAM" id="SSF111369">
    <property type="entry name" value="HlyD-like secretion proteins"/>
    <property type="match status" value="1"/>
</dbReference>
<dbReference type="Proteomes" id="UP000005297">
    <property type="component" value="Unassembled WGS sequence"/>
</dbReference>
<dbReference type="GO" id="GO:1990281">
    <property type="term" value="C:efflux pump complex"/>
    <property type="evidence" value="ECO:0007669"/>
    <property type="project" value="TreeGrafter"/>
</dbReference>
<dbReference type="HOGENOM" id="CLU_018816_1_4_0"/>
<sequence length="359" mass="38007">MKSFMLLFIAAWLLSGCGKDQKDEAAEVQVRSVKITTAVSVAQDIEVSETALGRIIDPVAATIGAEVPGRVESVLVDAGVAVSKGQLLAVLDDADAKSAVAKAEAELKRLQAQQQAQRSLVNRYQDMIEKNFISKTVLEQAQAQLDVLQQGEQAAEAGLNQARNNLQRTRIISPVAGRVEQRLIAAGDYIGLGKPMFSIAAGKRLIVSIPLPETRAAHIEKGQMVRLHLAGATKPITAPITDLTPMVGRSNAFEARVEIDNPGHWRPGASVTAEIITDHHNGAVMVPEECVVLRPAGSVIYRITGNIAHAVPVTTGVHSDGRIELISGLAAGEVIAAEGAAYLSDGAQVEVHNTDGVKP</sequence>
<protein>
    <submittedName>
        <fullName evidence="5">Putative cation-efflux system signal peptide protein</fullName>
    </submittedName>
</protein>
<dbReference type="InterPro" id="IPR058647">
    <property type="entry name" value="BSH_CzcB-like"/>
</dbReference>
<dbReference type="Pfam" id="PF25973">
    <property type="entry name" value="BSH_CzcB"/>
    <property type="match status" value="1"/>
</dbReference>
<dbReference type="eggNOG" id="COG0845">
    <property type="taxonomic scope" value="Bacteria"/>
</dbReference>
<dbReference type="AlphaFoldDB" id="Q0F2B1"/>
<dbReference type="OrthoDB" id="9806939at2"/>
<dbReference type="InterPro" id="IPR006143">
    <property type="entry name" value="RND_pump_MFP"/>
</dbReference>
<evidence type="ECO:0000313" key="6">
    <source>
        <dbReference type="Proteomes" id="UP000005297"/>
    </source>
</evidence>
<feature type="domain" description="CzcB-like barrel-sandwich hybrid" evidence="3">
    <location>
        <begin position="61"/>
        <end position="200"/>
    </location>
</feature>
<dbReference type="GO" id="GO:0015562">
    <property type="term" value="F:efflux transmembrane transporter activity"/>
    <property type="evidence" value="ECO:0007669"/>
    <property type="project" value="TreeGrafter"/>
</dbReference>
<name>Q0F2B1_9PROT</name>
<keyword evidence="2" id="KW-0175">Coiled coil</keyword>
<dbReference type="RefSeq" id="WP_009850658.1">
    <property type="nucleotide sequence ID" value="NZ_DS022295.1"/>
</dbReference>
<keyword evidence="6" id="KW-1185">Reference proteome</keyword>
<organism evidence="5 6">
    <name type="scientific">Mariprofundus ferrooxydans PV-1</name>
    <dbReference type="NCBI Taxonomy" id="314345"/>
    <lineage>
        <taxon>Bacteria</taxon>
        <taxon>Pseudomonadati</taxon>
        <taxon>Pseudomonadota</taxon>
        <taxon>Candidatius Mariprofundia</taxon>
        <taxon>Mariprofundales</taxon>
        <taxon>Mariprofundaceae</taxon>
        <taxon>Mariprofundus</taxon>
    </lineage>
</organism>
<accession>Q0F2B1</accession>
<dbReference type="InterPro" id="IPR058637">
    <property type="entry name" value="YknX-like_C"/>
</dbReference>
<evidence type="ECO:0000256" key="2">
    <source>
        <dbReference type="SAM" id="Coils"/>
    </source>
</evidence>
<dbReference type="PANTHER" id="PTHR30469">
    <property type="entry name" value="MULTIDRUG RESISTANCE PROTEIN MDTA"/>
    <property type="match status" value="1"/>
</dbReference>
<comment type="similarity">
    <text evidence="1">Belongs to the membrane fusion protein (MFP) (TC 8.A.1) family.</text>
</comment>
<evidence type="ECO:0000256" key="1">
    <source>
        <dbReference type="ARBA" id="ARBA00009477"/>
    </source>
</evidence>
<feature type="domain" description="YknX-like C-terminal permuted SH3-like" evidence="4">
    <location>
        <begin position="284"/>
        <end position="351"/>
    </location>
</feature>
<dbReference type="NCBIfam" id="TIGR01730">
    <property type="entry name" value="RND_mfp"/>
    <property type="match status" value="1"/>
</dbReference>
<dbReference type="PROSITE" id="PS51257">
    <property type="entry name" value="PROKAR_LIPOPROTEIN"/>
    <property type="match status" value="1"/>
</dbReference>
<dbReference type="Gene3D" id="1.10.287.470">
    <property type="entry name" value="Helix hairpin bin"/>
    <property type="match status" value="1"/>
</dbReference>
<feature type="coiled-coil region" evidence="2">
    <location>
        <begin position="93"/>
        <end position="158"/>
    </location>
</feature>
<reference evidence="5 6" key="1">
    <citation type="submission" date="2006-09" db="EMBL/GenBank/DDBJ databases">
        <authorList>
            <person name="Emerson D."/>
            <person name="Ferriera S."/>
            <person name="Johnson J."/>
            <person name="Kravitz S."/>
            <person name="Halpern A."/>
            <person name="Remington K."/>
            <person name="Beeson K."/>
            <person name="Tran B."/>
            <person name="Rogers Y.-H."/>
            <person name="Friedman R."/>
            <person name="Venter J.C."/>
        </authorList>
    </citation>
    <scope>NUCLEOTIDE SEQUENCE [LARGE SCALE GENOMIC DNA]</scope>
    <source>
        <strain evidence="5 6">PV-1</strain>
    </source>
</reference>
<dbReference type="STRING" id="314344.AL013_01260"/>
<dbReference type="Gene3D" id="2.40.50.100">
    <property type="match status" value="1"/>
</dbReference>
<dbReference type="EMBL" id="AATS01000002">
    <property type="protein sequence ID" value="EAU55639.1"/>
    <property type="molecule type" value="Genomic_DNA"/>
</dbReference>
<evidence type="ECO:0000313" key="5">
    <source>
        <dbReference type="EMBL" id="EAU55639.1"/>
    </source>
</evidence>
<dbReference type="PANTHER" id="PTHR30469:SF15">
    <property type="entry name" value="HLYD FAMILY OF SECRETION PROTEINS"/>
    <property type="match status" value="1"/>
</dbReference>